<sequence length="218" mass="24723">MIQQKSVEQRSLDAVKRADVFVIRNNVDYLSAAHLLTGIQLLKKEVCDTFDSIIDKAHKTHKEACAKKAKFFVPLRNAEIEYKNKIATFDTEQENLRRREEDKLREAADKKEQKLRERAEEALKNGDEEKAEKLIDKAAEIPVPVVAPKHEKPSTISFTIRYKGIIVDRTLIPRTLSGIELLIPDEKAINRLANDSTGRVIIPGVRIISEKIVSGRTA</sequence>
<evidence type="ECO:0000313" key="2">
    <source>
        <dbReference type="EMBL" id="GAG62836.1"/>
    </source>
</evidence>
<proteinExistence type="predicted"/>
<reference evidence="2" key="1">
    <citation type="journal article" date="2014" name="Front. Microbiol.">
        <title>High frequency of phylogenetically diverse reductive dehalogenase-homologous genes in deep subseafloor sedimentary metagenomes.</title>
        <authorList>
            <person name="Kawai M."/>
            <person name="Futagami T."/>
            <person name="Toyoda A."/>
            <person name="Takaki Y."/>
            <person name="Nishi S."/>
            <person name="Hori S."/>
            <person name="Arai W."/>
            <person name="Tsubouchi T."/>
            <person name="Morono Y."/>
            <person name="Uchiyama I."/>
            <person name="Ito T."/>
            <person name="Fujiyama A."/>
            <person name="Inagaki F."/>
            <person name="Takami H."/>
        </authorList>
    </citation>
    <scope>NUCLEOTIDE SEQUENCE</scope>
    <source>
        <strain evidence="2">Expedition CK06-06</strain>
    </source>
</reference>
<name>X1ASI4_9ZZZZ</name>
<comment type="caution">
    <text evidence="2">The sequence shown here is derived from an EMBL/GenBank/DDBJ whole genome shotgun (WGS) entry which is preliminary data.</text>
</comment>
<evidence type="ECO:0000256" key="1">
    <source>
        <dbReference type="SAM" id="Coils"/>
    </source>
</evidence>
<dbReference type="AlphaFoldDB" id="X1ASI4"/>
<protein>
    <submittedName>
        <fullName evidence="2">Uncharacterized protein</fullName>
    </submittedName>
</protein>
<feature type="coiled-coil region" evidence="1">
    <location>
        <begin position="93"/>
        <end position="132"/>
    </location>
</feature>
<keyword evidence="1" id="KW-0175">Coiled coil</keyword>
<dbReference type="EMBL" id="BART01006398">
    <property type="protein sequence ID" value="GAG62836.1"/>
    <property type="molecule type" value="Genomic_DNA"/>
</dbReference>
<gene>
    <name evidence="2" type="ORF">S01H4_14594</name>
</gene>
<accession>X1ASI4</accession>
<organism evidence="2">
    <name type="scientific">marine sediment metagenome</name>
    <dbReference type="NCBI Taxonomy" id="412755"/>
    <lineage>
        <taxon>unclassified sequences</taxon>
        <taxon>metagenomes</taxon>
        <taxon>ecological metagenomes</taxon>
    </lineage>
</organism>